<dbReference type="RefSeq" id="WP_230775250.1">
    <property type="nucleotide sequence ID" value="NZ_JAJNCT010000010.1"/>
</dbReference>
<comment type="caution">
    <text evidence="2">The sequence shown here is derived from an EMBL/GenBank/DDBJ whole genome shotgun (WGS) entry which is preliminary data.</text>
</comment>
<evidence type="ECO:0000313" key="3">
    <source>
        <dbReference type="Proteomes" id="UP001199260"/>
    </source>
</evidence>
<feature type="region of interest" description="Disordered" evidence="1">
    <location>
        <begin position="72"/>
        <end position="132"/>
    </location>
</feature>
<dbReference type="EMBL" id="JAJNCT010000010">
    <property type="protein sequence ID" value="MCD2165954.1"/>
    <property type="molecule type" value="Genomic_DNA"/>
</dbReference>
<protein>
    <recommendedName>
        <fullName evidence="4">Lipoprotein</fullName>
    </recommendedName>
</protein>
<evidence type="ECO:0000313" key="2">
    <source>
        <dbReference type="EMBL" id="MCD2165954.1"/>
    </source>
</evidence>
<sequence>MAADRRLLQPLRSVAAGAFYCASALLLGGCSVVAVGAAAVSVTATAVGLAADAAVGTAKVVGKGVGKAYDMATGEEQDNSGITVRYREPRPGETFPPPQPSEQLATQGPAPTPPMPPAKPAAAPETAIPSGP</sequence>
<accession>A0AAW4XWL2</accession>
<proteinExistence type="predicted"/>
<reference evidence="2 3" key="1">
    <citation type="submission" date="2021-11" db="EMBL/GenBank/DDBJ databases">
        <title>Genome sequence.</title>
        <authorList>
            <person name="Sun Q."/>
        </authorList>
    </citation>
    <scope>NUCLEOTIDE SEQUENCE [LARGE SCALE GENOMIC DNA]</scope>
    <source>
        <strain evidence="2 3">KCTC 12005</strain>
    </source>
</reference>
<feature type="compositionally biased region" description="Pro residues" evidence="1">
    <location>
        <begin position="110"/>
        <end position="119"/>
    </location>
</feature>
<evidence type="ECO:0000256" key="1">
    <source>
        <dbReference type="SAM" id="MobiDB-lite"/>
    </source>
</evidence>
<evidence type="ECO:0008006" key="4">
    <source>
        <dbReference type="Google" id="ProtNLM"/>
    </source>
</evidence>
<dbReference type="Proteomes" id="UP001199260">
    <property type="component" value="Unassembled WGS sequence"/>
</dbReference>
<organism evidence="2 3">
    <name type="scientific">Comamonas koreensis</name>
    <dbReference type="NCBI Taxonomy" id="160825"/>
    <lineage>
        <taxon>Bacteria</taxon>
        <taxon>Pseudomonadati</taxon>
        <taxon>Pseudomonadota</taxon>
        <taxon>Betaproteobacteria</taxon>
        <taxon>Burkholderiales</taxon>
        <taxon>Comamonadaceae</taxon>
        <taxon>Comamonas</taxon>
    </lineage>
</organism>
<dbReference type="PROSITE" id="PS51257">
    <property type="entry name" value="PROKAR_LIPOPROTEIN"/>
    <property type="match status" value="1"/>
</dbReference>
<gene>
    <name evidence="2" type="ORF">LPW39_12500</name>
</gene>
<keyword evidence="3" id="KW-1185">Reference proteome</keyword>
<dbReference type="AlphaFoldDB" id="A0AAW4XWL2"/>
<name>A0AAW4XWL2_9BURK</name>
<feature type="compositionally biased region" description="Low complexity" evidence="1">
    <location>
        <begin position="120"/>
        <end position="132"/>
    </location>
</feature>